<gene>
    <name evidence="2" type="ORF">FOZ63_008521</name>
</gene>
<feature type="non-terminal residue" evidence="2">
    <location>
        <position position="1"/>
    </location>
</feature>
<dbReference type="EMBL" id="JABANO010038959">
    <property type="protein sequence ID" value="KAF4697187.1"/>
    <property type="molecule type" value="Genomic_DNA"/>
</dbReference>
<evidence type="ECO:0000313" key="3">
    <source>
        <dbReference type="Proteomes" id="UP000553632"/>
    </source>
</evidence>
<comment type="caution">
    <text evidence="2">The sequence shown here is derived from an EMBL/GenBank/DDBJ whole genome shotgun (WGS) entry which is preliminary data.</text>
</comment>
<accession>A0A7J6PMR3</accession>
<name>A0A7J6PMR3_PEROL</name>
<feature type="non-terminal residue" evidence="2">
    <location>
        <position position="237"/>
    </location>
</feature>
<feature type="region of interest" description="Disordered" evidence="1">
    <location>
        <begin position="124"/>
        <end position="151"/>
    </location>
</feature>
<reference evidence="2 3" key="1">
    <citation type="submission" date="2020-04" db="EMBL/GenBank/DDBJ databases">
        <title>Perkinsus olseni comparative genomics.</title>
        <authorList>
            <person name="Bogema D.R."/>
        </authorList>
    </citation>
    <scope>NUCLEOTIDE SEQUENCE [LARGE SCALE GENOMIC DNA]</scope>
    <source>
        <strain evidence="2 3">ATCC PRA-207</strain>
    </source>
</reference>
<organism evidence="2 3">
    <name type="scientific">Perkinsus olseni</name>
    <name type="common">Perkinsus atlanticus</name>
    <dbReference type="NCBI Taxonomy" id="32597"/>
    <lineage>
        <taxon>Eukaryota</taxon>
        <taxon>Sar</taxon>
        <taxon>Alveolata</taxon>
        <taxon>Perkinsozoa</taxon>
        <taxon>Perkinsea</taxon>
        <taxon>Perkinsida</taxon>
        <taxon>Perkinsidae</taxon>
        <taxon>Perkinsus</taxon>
    </lineage>
</organism>
<feature type="compositionally biased region" description="Basic residues" evidence="1">
    <location>
        <begin position="201"/>
        <end position="212"/>
    </location>
</feature>
<evidence type="ECO:0000313" key="2">
    <source>
        <dbReference type="EMBL" id="KAF4697187.1"/>
    </source>
</evidence>
<evidence type="ECO:0000256" key="1">
    <source>
        <dbReference type="SAM" id="MobiDB-lite"/>
    </source>
</evidence>
<dbReference type="AlphaFoldDB" id="A0A7J6PMR3"/>
<sequence>KVYEYHLDKPETNKVVILGVCLSLFEESLAIDFERTGESDKRFIMKTEREGEEAYTTMMEKLLNVPERYLGPDGQPLGNTLRVLTGTTYMALKRKGLSRHIDFVMNLLKVFDYPKLMYSTGIPNNPTLPHQQHHPQHPSSSSCITGPTGDIISRDESLERDADAHNADTFGCDDYDNALNDDDVMLSYTQPCITLKEIGSHHHHPTPHHPTPHHPTPNISIGGPLEGPPIFNNNNNG</sequence>
<dbReference type="Proteomes" id="UP000553632">
    <property type="component" value="Unassembled WGS sequence"/>
</dbReference>
<feature type="region of interest" description="Disordered" evidence="1">
    <location>
        <begin position="199"/>
        <end position="237"/>
    </location>
</feature>
<proteinExistence type="predicted"/>
<protein>
    <submittedName>
        <fullName evidence="2">Uncharacterized protein</fullName>
    </submittedName>
</protein>
<keyword evidence="3" id="KW-1185">Reference proteome</keyword>